<evidence type="ECO:0000313" key="8">
    <source>
        <dbReference type="EMBL" id="KIW87977.1"/>
    </source>
</evidence>
<feature type="transmembrane region" description="Helical" evidence="6">
    <location>
        <begin position="127"/>
        <end position="144"/>
    </location>
</feature>
<feature type="transmembrane region" description="Helical" evidence="6">
    <location>
        <begin position="30"/>
        <end position="52"/>
    </location>
</feature>
<dbReference type="RefSeq" id="XP_016614646.1">
    <property type="nucleotide sequence ID" value="XM_016769273.1"/>
</dbReference>
<protein>
    <recommendedName>
        <fullName evidence="7">Major facilitator superfamily (MFS) profile domain-containing protein</fullName>
    </recommendedName>
</protein>
<dbReference type="PANTHER" id="PTHR48022">
    <property type="entry name" value="PLASTIDIC GLUCOSE TRANSPORTER 4"/>
    <property type="match status" value="1"/>
</dbReference>
<dbReference type="InterPro" id="IPR050360">
    <property type="entry name" value="MFS_Sugar_Transporters"/>
</dbReference>
<dbReference type="Pfam" id="PF00083">
    <property type="entry name" value="Sugar_tr"/>
    <property type="match status" value="1"/>
</dbReference>
<gene>
    <name evidence="8" type="ORF">Z519_11562</name>
</gene>
<keyword evidence="9" id="KW-1185">Reference proteome</keyword>
<evidence type="ECO:0000313" key="9">
    <source>
        <dbReference type="Proteomes" id="UP000053789"/>
    </source>
</evidence>
<dbReference type="HOGENOM" id="CLU_1496026_0_0_1"/>
<feature type="domain" description="Major facilitator superfamily (MFS) profile" evidence="7">
    <location>
        <begin position="1"/>
        <end position="148"/>
    </location>
</feature>
<dbReference type="PANTHER" id="PTHR48022:SF68">
    <property type="entry name" value="MAJOR FACILITATOR SUPERFAMILY (MFS) PROFILE DOMAIN-CONTAINING PROTEIN-RELATED"/>
    <property type="match status" value="1"/>
</dbReference>
<dbReference type="GO" id="GO:0016020">
    <property type="term" value="C:membrane"/>
    <property type="evidence" value="ECO:0007669"/>
    <property type="project" value="UniProtKB-SubCell"/>
</dbReference>
<evidence type="ECO:0000256" key="1">
    <source>
        <dbReference type="ARBA" id="ARBA00004141"/>
    </source>
</evidence>
<keyword evidence="3 6" id="KW-0812">Transmembrane</keyword>
<dbReference type="SUPFAM" id="SSF103473">
    <property type="entry name" value="MFS general substrate transporter"/>
    <property type="match status" value="1"/>
</dbReference>
<sequence>MASSLAPVQWYFFSCIPGIFLVNKIGRSQLLLFGCVGMTVCLIIVGVTVHIGGTGPGAAAIVFIWLYLFSYAQGWNSIPWLYPVEIVPLDIRAQSAAISTSGNWIFNVMVVMVTPVCFASIGWKTYIMFAAFNAAVLPIVYFCSPETAQRTLEEMDIKSPKPTGVLNAVKVAKNEPLHFD</sequence>
<dbReference type="OrthoDB" id="4328907at2759"/>
<dbReference type="Gene3D" id="1.20.1250.20">
    <property type="entry name" value="MFS general substrate transporter like domains"/>
    <property type="match status" value="1"/>
</dbReference>
<accession>A0A0D2FMQ4</accession>
<dbReference type="GeneID" id="27704490"/>
<dbReference type="Proteomes" id="UP000053789">
    <property type="component" value="Unassembled WGS sequence"/>
</dbReference>
<comment type="similarity">
    <text evidence="2">Belongs to the major facilitator superfamily. Sugar transporter (TC 2.A.1.1) family.</text>
</comment>
<evidence type="ECO:0000256" key="2">
    <source>
        <dbReference type="ARBA" id="ARBA00010992"/>
    </source>
</evidence>
<dbReference type="VEuPathDB" id="FungiDB:Z519_11562"/>
<dbReference type="InterPro" id="IPR020846">
    <property type="entry name" value="MFS_dom"/>
</dbReference>
<evidence type="ECO:0000256" key="3">
    <source>
        <dbReference type="ARBA" id="ARBA00022692"/>
    </source>
</evidence>
<dbReference type="AlphaFoldDB" id="A0A0D2FMQ4"/>
<name>A0A0D2FMQ4_CLAB1</name>
<keyword evidence="5 6" id="KW-0472">Membrane</keyword>
<dbReference type="EMBL" id="KN847001">
    <property type="protein sequence ID" value="KIW87977.1"/>
    <property type="molecule type" value="Genomic_DNA"/>
</dbReference>
<dbReference type="InterPro" id="IPR005828">
    <property type="entry name" value="MFS_sugar_transport-like"/>
</dbReference>
<dbReference type="InterPro" id="IPR036259">
    <property type="entry name" value="MFS_trans_sf"/>
</dbReference>
<evidence type="ECO:0000256" key="5">
    <source>
        <dbReference type="ARBA" id="ARBA00023136"/>
    </source>
</evidence>
<comment type="subcellular location">
    <subcellularLocation>
        <location evidence="1">Membrane</location>
        <topology evidence="1">Multi-pass membrane protein</topology>
    </subcellularLocation>
</comment>
<evidence type="ECO:0000259" key="7">
    <source>
        <dbReference type="PROSITE" id="PS50850"/>
    </source>
</evidence>
<organism evidence="8 9">
    <name type="scientific">Cladophialophora bantiana (strain ATCC 10958 / CBS 173.52 / CDC B-1940 / NIH 8579)</name>
    <name type="common">Xylohypha bantiana</name>
    <dbReference type="NCBI Taxonomy" id="1442370"/>
    <lineage>
        <taxon>Eukaryota</taxon>
        <taxon>Fungi</taxon>
        <taxon>Dikarya</taxon>
        <taxon>Ascomycota</taxon>
        <taxon>Pezizomycotina</taxon>
        <taxon>Eurotiomycetes</taxon>
        <taxon>Chaetothyriomycetidae</taxon>
        <taxon>Chaetothyriales</taxon>
        <taxon>Herpotrichiellaceae</taxon>
        <taxon>Cladophialophora</taxon>
    </lineage>
</organism>
<reference evidence="8" key="1">
    <citation type="submission" date="2015-01" db="EMBL/GenBank/DDBJ databases">
        <title>The Genome Sequence of Cladophialophora bantiana CBS 173.52.</title>
        <authorList>
            <consortium name="The Broad Institute Genomics Platform"/>
            <person name="Cuomo C."/>
            <person name="de Hoog S."/>
            <person name="Gorbushina A."/>
            <person name="Stielow B."/>
            <person name="Teixiera M."/>
            <person name="Abouelleil A."/>
            <person name="Chapman S.B."/>
            <person name="Priest M."/>
            <person name="Young S.K."/>
            <person name="Wortman J."/>
            <person name="Nusbaum C."/>
            <person name="Birren B."/>
        </authorList>
    </citation>
    <scope>NUCLEOTIDE SEQUENCE [LARGE SCALE GENOMIC DNA]</scope>
    <source>
        <strain evidence="8">CBS 173.52</strain>
    </source>
</reference>
<dbReference type="PROSITE" id="PS50850">
    <property type="entry name" value="MFS"/>
    <property type="match status" value="1"/>
</dbReference>
<keyword evidence="4 6" id="KW-1133">Transmembrane helix</keyword>
<feature type="transmembrane region" description="Helical" evidence="6">
    <location>
        <begin position="58"/>
        <end position="82"/>
    </location>
</feature>
<evidence type="ECO:0000256" key="4">
    <source>
        <dbReference type="ARBA" id="ARBA00022989"/>
    </source>
</evidence>
<dbReference type="GO" id="GO:0005351">
    <property type="term" value="F:carbohydrate:proton symporter activity"/>
    <property type="evidence" value="ECO:0007669"/>
    <property type="project" value="TreeGrafter"/>
</dbReference>
<feature type="transmembrane region" description="Helical" evidence="6">
    <location>
        <begin position="103"/>
        <end position="121"/>
    </location>
</feature>
<proteinExistence type="inferred from homology"/>
<evidence type="ECO:0000256" key="6">
    <source>
        <dbReference type="SAM" id="Phobius"/>
    </source>
</evidence>
<feature type="transmembrane region" description="Helical" evidence="6">
    <location>
        <begin position="6"/>
        <end position="23"/>
    </location>
</feature>